<feature type="transmembrane region" description="Helical" evidence="5">
    <location>
        <begin position="207"/>
        <end position="226"/>
    </location>
</feature>
<organism evidence="7 8">
    <name type="scientific">Cellulomonas fulva</name>
    <dbReference type="NCBI Taxonomy" id="2835530"/>
    <lineage>
        <taxon>Bacteria</taxon>
        <taxon>Bacillati</taxon>
        <taxon>Actinomycetota</taxon>
        <taxon>Actinomycetes</taxon>
        <taxon>Micrococcales</taxon>
        <taxon>Cellulomonadaceae</taxon>
        <taxon>Cellulomonas</taxon>
    </lineage>
</organism>
<dbReference type="EMBL" id="JAHBOH010000002">
    <property type="protein sequence ID" value="MBT0995552.1"/>
    <property type="molecule type" value="Genomic_DNA"/>
</dbReference>
<dbReference type="InterPro" id="IPR036513">
    <property type="entry name" value="STAS_dom_sf"/>
</dbReference>
<dbReference type="RefSeq" id="WP_214352594.1">
    <property type="nucleotide sequence ID" value="NZ_JAHBOH010000002.1"/>
</dbReference>
<reference evidence="7 8" key="1">
    <citation type="submission" date="2021-05" db="EMBL/GenBank/DDBJ databases">
        <title>Description of Cellulomonas sp. DKR-3 sp. nov.</title>
        <authorList>
            <person name="Dahal R.H."/>
            <person name="Chaudhary D.K."/>
        </authorList>
    </citation>
    <scope>NUCLEOTIDE SEQUENCE [LARGE SCALE GENOMIC DNA]</scope>
    <source>
        <strain evidence="7 8">DKR-3</strain>
    </source>
</reference>
<feature type="transmembrane region" description="Helical" evidence="5">
    <location>
        <begin position="54"/>
        <end position="82"/>
    </location>
</feature>
<feature type="transmembrane region" description="Helical" evidence="5">
    <location>
        <begin position="325"/>
        <end position="342"/>
    </location>
</feature>
<feature type="domain" description="STAS" evidence="6">
    <location>
        <begin position="459"/>
        <end position="557"/>
    </location>
</feature>
<dbReference type="Gene3D" id="3.30.750.24">
    <property type="entry name" value="STAS domain"/>
    <property type="match status" value="1"/>
</dbReference>
<proteinExistence type="predicted"/>
<accession>A0ABS5U2D4</accession>
<evidence type="ECO:0000256" key="5">
    <source>
        <dbReference type="SAM" id="Phobius"/>
    </source>
</evidence>
<evidence type="ECO:0000256" key="1">
    <source>
        <dbReference type="ARBA" id="ARBA00004141"/>
    </source>
</evidence>
<feature type="transmembrane region" description="Helical" evidence="5">
    <location>
        <begin position="132"/>
        <end position="150"/>
    </location>
</feature>
<gene>
    <name evidence="7" type="ORF">KIN34_14810</name>
</gene>
<dbReference type="Pfam" id="PF01740">
    <property type="entry name" value="STAS"/>
    <property type="match status" value="1"/>
</dbReference>
<feature type="transmembrane region" description="Helical" evidence="5">
    <location>
        <begin position="170"/>
        <end position="195"/>
    </location>
</feature>
<keyword evidence="3 5" id="KW-1133">Transmembrane helix</keyword>
<protein>
    <submittedName>
        <fullName evidence="7">STAS domain-containing protein</fullName>
    </submittedName>
</protein>
<dbReference type="CDD" id="cd07042">
    <property type="entry name" value="STAS_SulP_like_sulfate_transporter"/>
    <property type="match status" value="1"/>
</dbReference>
<dbReference type="Proteomes" id="UP000722125">
    <property type="component" value="Unassembled WGS sequence"/>
</dbReference>
<dbReference type="InterPro" id="IPR011547">
    <property type="entry name" value="SLC26A/SulP_dom"/>
</dbReference>
<name>A0ABS5U2D4_9CELL</name>
<comment type="caution">
    <text evidence="7">The sequence shown here is derived from an EMBL/GenBank/DDBJ whole genome shotgun (WGS) entry which is preliminary data.</text>
</comment>
<keyword evidence="8" id="KW-1185">Reference proteome</keyword>
<evidence type="ECO:0000256" key="4">
    <source>
        <dbReference type="ARBA" id="ARBA00023136"/>
    </source>
</evidence>
<dbReference type="InterPro" id="IPR002645">
    <property type="entry name" value="STAS_dom"/>
</dbReference>
<dbReference type="InterPro" id="IPR001902">
    <property type="entry name" value="SLC26A/SulP_fam"/>
</dbReference>
<feature type="transmembrane region" description="Helical" evidence="5">
    <location>
        <begin position="374"/>
        <end position="392"/>
    </location>
</feature>
<feature type="transmembrane region" description="Helical" evidence="5">
    <location>
        <begin position="102"/>
        <end position="120"/>
    </location>
</feature>
<evidence type="ECO:0000259" key="6">
    <source>
        <dbReference type="PROSITE" id="PS50801"/>
    </source>
</evidence>
<evidence type="ECO:0000313" key="7">
    <source>
        <dbReference type="EMBL" id="MBT0995552.1"/>
    </source>
</evidence>
<feature type="transmembrane region" description="Helical" evidence="5">
    <location>
        <begin position="246"/>
        <end position="265"/>
    </location>
</feature>
<feature type="transmembrane region" description="Helical" evidence="5">
    <location>
        <begin position="348"/>
        <end position="367"/>
    </location>
</feature>
<feature type="transmembrane region" description="Helical" evidence="5">
    <location>
        <begin position="20"/>
        <end position="42"/>
    </location>
</feature>
<comment type="subcellular location">
    <subcellularLocation>
        <location evidence="1">Membrane</location>
        <topology evidence="1">Multi-pass membrane protein</topology>
    </subcellularLocation>
</comment>
<evidence type="ECO:0000313" key="8">
    <source>
        <dbReference type="Proteomes" id="UP000722125"/>
    </source>
</evidence>
<sequence length="571" mass="58590">MTTVNVVPSMRGIDGFERSTLVSGLVAGFATGLFSIPEGMAYAKLAGVNPLYGLYSGLVATLFAALSTGSVLMISTLTSAIALSTGSVMVAAGIGDEDLPNALFTITLLTGVVMLVLGLLRLGSMVNFVSNSVMTGFVAGASLLILIGELGDFSGYDPEGGNKLTQVVDWFAHVGDWDGATTAVAVATIVLVVIGKRIRVTEKLAPVIVLIVMTVVVGLGGWASVATVADIATIPSGLPGPVAPDFSVIPLVALGSISVAVVALVQGAGISTAYPNPSGSTASASRDFVGQGIGNIAGSFFQSMSTGGSLSRTGISVSGGARSRWGGVFAALWLGVLMLLLGSQAEKVPLAVIAGLLFVIAAELVLGRLPSARLVYSTSATSTVAMLLTFVSALFIPLQWTIFLGMGLCLVVYLADSTRSGRVDELVRGPDGYWQERPAPDVLPPGQVTVIGLRDWGFFAGVPRLAQRLPRPDGAEGAALVVRMRSVESIRSTGIRVLEAYHRRLQDAGVTLVLAGVAPAVAQSLEKAGTTSTLGADNVVVATASITQSLDRAVERAHTLTSAAPDEGAQH</sequence>
<dbReference type="PROSITE" id="PS50801">
    <property type="entry name" value="STAS"/>
    <property type="match status" value="1"/>
</dbReference>
<keyword evidence="2 5" id="KW-0812">Transmembrane</keyword>
<dbReference type="Pfam" id="PF00916">
    <property type="entry name" value="Sulfate_transp"/>
    <property type="match status" value="1"/>
</dbReference>
<evidence type="ECO:0000256" key="3">
    <source>
        <dbReference type="ARBA" id="ARBA00022989"/>
    </source>
</evidence>
<dbReference type="SUPFAM" id="SSF52091">
    <property type="entry name" value="SpoIIaa-like"/>
    <property type="match status" value="1"/>
</dbReference>
<evidence type="ECO:0000256" key="2">
    <source>
        <dbReference type="ARBA" id="ARBA00022692"/>
    </source>
</evidence>
<keyword evidence="4 5" id="KW-0472">Membrane</keyword>
<dbReference type="PANTHER" id="PTHR11814">
    <property type="entry name" value="SULFATE TRANSPORTER"/>
    <property type="match status" value="1"/>
</dbReference>